<protein>
    <submittedName>
        <fullName evidence="1">Uncharacterized protein</fullName>
    </submittedName>
</protein>
<evidence type="ECO:0000313" key="1">
    <source>
        <dbReference type="EMBL" id="EGZ26958.1"/>
    </source>
</evidence>
<organism evidence="1 2">
    <name type="scientific">Phytophthora sojae (strain P6497)</name>
    <name type="common">Soybean stem and root rot agent</name>
    <name type="synonym">Phytophthora megasperma f. sp. glycines</name>
    <dbReference type="NCBI Taxonomy" id="1094619"/>
    <lineage>
        <taxon>Eukaryota</taxon>
        <taxon>Sar</taxon>
        <taxon>Stramenopiles</taxon>
        <taxon>Oomycota</taxon>
        <taxon>Peronosporomycetes</taxon>
        <taxon>Peronosporales</taxon>
        <taxon>Peronosporaceae</taxon>
        <taxon>Phytophthora</taxon>
    </lineage>
</organism>
<gene>
    <name evidence="1" type="ORF">PHYSODRAFT_293088</name>
</gene>
<dbReference type="GeneID" id="20640938"/>
<sequence>MNRLRRTFLKLHLGLGADSKKLMREHPAAGDYEEKRIDKKLPGTRELGCHGSLAEWGHAVDSLYAVRRLTDSFSEDKLIEFYNWASSANHSSLAAGLNEIYMYRMAPAALRIGWRDDTKSTYWSTGYHHVHNIDAIVKLAPTSGKTGTVAYLDVVANTSHVVDAEKLRELNEIFCQGSETTGGTPVYVALCPNESACKTLSLKPHDQVVAAQTMCRVCVGYCPTLLATSMPPSREKRSPSESELCSEPRKQQKTSGFCAAWTRTALANGAFDSNYAFHGNNATHSEHVRALW</sequence>
<dbReference type="RefSeq" id="XP_009514233.1">
    <property type="nucleotide sequence ID" value="XM_009515938.1"/>
</dbReference>
<dbReference type="KEGG" id="psoj:PHYSODRAFT_293088"/>
<proteinExistence type="predicted"/>
<reference evidence="1 2" key="1">
    <citation type="journal article" date="2006" name="Science">
        <title>Phytophthora genome sequences uncover evolutionary origins and mechanisms of pathogenesis.</title>
        <authorList>
            <person name="Tyler B.M."/>
            <person name="Tripathy S."/>
            <person name="Zhang X."/>
            <person name="Dehal P."/>
            <person name="Jiang R.H."/>
            <person name="Aerts A."/>
            <person name="Arredondo F.D."/>
            <person name="Baxter L."/>
            <person name="Bensasson D."/>
            <person name="Beynon J.L."/>
            <person name="Chapman J."/>
            <person name="Damasceno C.M."/>
            <person name="Dorrance A.E."/>
            <person name="Dou D."/>
            <person name="Dickerman A.W."/>
            <person name="Dubchak I.L."/>
            <person name="Garbelotto M."/>
            <person name="Gijzen M."/>
            <person name="Gordon S.G."/>
            <person name="Govers F."/>
            <person name="Grunwald N.J."/>
            <person name="Huang W."/>
            <person name="Ivors K.L."/>
            <person name="Jones R.W."/>
            <person name="Kamoun S."/>
            <person name="Krampis K."/>
            <person name="Lamour K.H."/>
            <person name="Lee M.K."/>
            <person name="McDonald W.H."/>
            <person name="Medina M."/>
            <person name="Meijer H.J."/>
            <person name="Nordberg E.K."/>
            <person name="Maclean D.J."/>
            <person name="Ospina-Giraldo M.D."/>
            <person name="Morris P.F."/>
            <person name="Phuntumart V."/>
            <person name="Putnam N.H."/>
            <person name="Rash S."/>
            <person name="Rose J.K."/>
            <person name="Sakihama Y."/>
            <person name="Salamov A.A."/>
            <person name="Savidor A."/>
            <person name="Scheuring C.F."/>
            <person name="Smith B.M."/>
            <person name="Sobral B.W."/>
            <person name="Terry A."/>
            <person name="Torto-Alalibo T.A."/>
            <person name="Win J."/>
            <person name="Xu Z."/>
            <person name="Zhang H."/>
            <person name="Grigoriev I.V."/>
            <person name="Rokhsar D.S."/>
            <person name="Boore J.L."/>
        </authorList>
    </citation>
    <scope>NUCLEOTIDE SEQUENCE [LARGE SCALE GENOMIC DNA]</scope>
    <source>
        <strain evidence="1 2">P6497</strain>
    </source>
</reference>
<evidence type="ECO:0000313" key="2">
    <source>
        <dbReference type="Proteomes" id="UP000002640"/>
    </source>
</evidence>
<dbReference type="AlphaFoldDB" id="G4YFH3"/>
<dbReference type="Proteomes" id="UP000002640">
    <property type="component" value="Unassembled WGS sequence"/>
</dbReference>
<name>G4YFH3_PHYSP</name>
<dbReference type="InParanoid" id="G4YFH3"/>
<dbReference type="EMBL" id="JH159151">
    <property type="protein sequence ID" value="EGZ26958.1"/>
    <property type="molecule type" value="Genomic_DNA"/>
</dbReference>
<keyword evidence="2" id="KW-1185">Reference proteome</keyword>
<accession>G4YFH3</accession>